<dbReference type="CDD" id="cd00405">
    <property type="entry name" value="PRAI"/>
    <property type="match status" value="1"/>
</dbReference>
<dbReference type="GO" id="GO:0000162">
    <property type="term" value="P:L-tryptophan biosynthetic process"/>
    <property type="evidence" value="ECO:0007669"/>
    <property type="project" value="UniProtKB-UniRule"/>
</dbReference>
<sequence>MENMGVQIKICGLMREADIRYVNRLRPEYAGFVFAPGSRRYVSDEEAGYLSSLLEPGIVPVGVFVNEDPERVADLLNRGSIRMAQLHGQEDEGYMARLRKRTAAPLIKAFSVESREDAKRAADSGADYILLDQGGGGTGKSFDWRLAAGLKRPWFLAGGLNCENIGRALQAAAPWGVDVSSGVETAGKKDGEKIARFVSQVRREKRI</sequence>
<name>A0A9D1T980_9FIRM</name>
<dbReference type="InterPro" id="IPR044643">
    <property type="entry name" value="TrpF_fam"/>
</dbReference>
<protein>
    <recommendedName>
        <fullName evidence="4 9">N-(5'-phosphoribosyl)anthranilate isomerase</fullName>
        <shortName evidence="9">PRAI</shortName>
        <ecNumber evidence="3 9">5.3.1.24</ecNumber>
    </recommendedName>
</protein>
<evidence type="ECO:0000256" key="7">
    <source>
        <dbReference type="ARBA" id="ARBA00023141"/>
    </source>
</evidence>
<feature type="domain" description="N-(5'phosphoribosyl) anthranilate isomerase (PRAI)" evidence="10">
    <location>
        <begin position="8"/>
        <end position="199"/>
    </location>
</feature>
<evidence type="ECO:0000256" key="2">
    <source>
        <dbReference type="ARBA" id="ARBA00004664"/>
    </source>
</evidence>
<accession>A0A9D1T980</accession>
<gene>
    <name evidence="9" type="primary">trpF</name>
    <name evidence="11" type="ORF">IAC80_05295</name>
</gene>
<dbReference type="InterPro" id="IPR013785">
    <property type="entry name" value="Aldolase_TIM"/>
</dbReference>
<dbReference type="Proteomes" id="UP000886889">
    <property type="component" value="Unassembled WGS sequence"/>
</dbReference>
<evidence type="ECO:0000259" key="10">
    <source>
        <dbReference type="Pfam" id="PF00697"/>
    </source>
</evidence>
<dbReference type="SUPFAM" id="SSF51366">
    <property type="entry name" value="Ribulose-phoshate binding barrel"/>
    <property type="match status" value="1"/>
</dbReference>
<evidence type="ECO:0000256" key="8">
    <source>
        <dbReference type="ARBA" id="ARBA00023235"/>
    </source>
</evidence>
<evidence type="ECO:0000313" key="12">
    <source>
        <dbReference type="Proteomes" id="UP000886889"/>
    </source>
</evidence>
<dbReference type="Pfam" id="PF00697">
    <property type="entry name" value="PRAI"/>
    <property type="match status" value="1"/>
</dbReference>
<keyword evidence="7 9" id="KW-0057">Aromatic amino acid biosynthesis</keyword>
<dbReference type="PANTHER" id="PTHR42894:SF1">
    <property type="entry name" value="N-(5'-PHOSPHORIBOSYL)ANTHRANILATE ISOMERASE"/>
    <property type="match status" value="1"/>
</dbReference>
<evidence type="ECO:0000256" key="4">
    <source>
        <dbReference type="ARBA" id="ARBA00022272"/>
    </source>
</evidence>
<evidence type="ECO:0000256" key="1">
    <source>
        <dbReference type="ARBA" id="ARBA00001164"/>
    </source>
</evidence>
<evidence type="ECO:0000256" key="6">
    <source>
        <dbReference type="ARBA" id="ARBA00022822"/>
    </source>
</evidence>
<reference evidence="11" key="1">
    <citation type="submission" date="2020-10" db="EMBL/GenBank/DDBJ databases">
        <authorList>
            <person name="Gilroy R."/>
        </authorList>
    </citation>
    <scope>NUCLEOTIDE SEQUENCE</scope>
    <source>
        <strain evidence="11">ChiBcec6-7307</strain>
    </source>
</reference>
<evidence type="ECO:0000256" key="3">
    <source>
        <dbReference type="ARBA" id="ARBA00012572"/>
    </source>
</evidence>
<comment type="caution">
    <text evidence="11">The sequence shown here is derived from an EMBL/GenBank/DDBJ whole genome shotgun (WGS) entry which is preliminary data.</text>
</comment>
<dbReference type="EMBL" id="DVOS01000045">
    <property type="protein sequence ID" value="HIV23337.1"/>
    <property type="molecule type" value="Genomic_DNA"/>
</dbReference>
<reference evidence="11" key="2">
    <citation type="journal article" date="2021" name="PeerJ">
        <title>Extensive microbial diversity within the chicken gut microbiome revealed by metagenomics and culture.</title>
        <authorList>
            <person name="Gilroy R."/>
            <person name="Ravi A."/>
            <person name="Getino M."/>
            <person name="Pursley I."/>
            <person name="Horton D.L."/>
            <person name="Alikhan N.F."/>
            <person name="Baker D."/>
            <person name="Gharbi K."/>
            <person name="Hall N."/>
            <person name="Watson M."/>
            <person name="Adriaenssens E.M."/>
            <person name="Foster-Nyarko E."/>
            <person name="Jarju S."/>
            <person name="Secka A."/>
            <person name="Antonio M."/>
            <person name="Oren A."/>
            <person name="Chaudhuri R.R."/>
            <person name="La Ragione R."/>
            <person name="Hildebrand F."/>
            <person name="Pallen M.J."/>
        </authorList>
    </citation>
    <scope>NUCLEOTIDE SEQUENCE</scope>
    <source>
        <strain evidence="11">ChiBcec6-7307</strain>
    </source>
</reference>
<dbReference type="PANTHER" id="PTHR42894">
    <property type="entry name" value="N-(5'-PHOSPHORIBOSYL)ANTHRANILATE ISOMERASE"/>
    <property type="match status" value="1"/>
</dbReference>
<dbReference type="InterPro" id="IPR011060">
    <property type="entry name" value="RibuloseP-bd_barrel"/>
</dbReference>
<comment type="pathway">
    <text evidence="2 9">Amino-acid biosynthesis; L-tryptophan biosynthesis; L-tryptophan from chorismate: step 3/5.</text>
</comment>
<dbReference type="AlphaFoldDB" id="A0A9D1T980"/>
<comment type="similarity">
    <text evidence="9">Belongs to the TrpF family.</text>
</comment>
<evidence type="ECO:0000313" key="11">
    <source>
        <dbReference type="EMBL" id="HIV23337.1"/>
    </source>
</evidence>
<evidence type="ECO:0000256" key="9">
    <source>
        <dbReference type="HAMAP-Rule" id="MF_00135"/>
    </source>
</evidence>
<keyword evidence="8 9" id="KW-0413">Isomerase</keyword>
<dbReference type="HAMAP" id="MF_00135">
    <property type="entry name" value="PRAI"/>
    <property type="match status" value="1"/>
</dbReference>
<proteinExistence type="inferred from homology"/>
<dbReference type="EC" id="5.3.1.24" evidence="3 9"/>
<evidence type="ECO:0000256" key="5">
    <source>
        <dbReference type="ARBA" id="ARBA00022605"/>
    </source>
</evidence>
<keyword evidence="6 9" id="KW-0822">Tryptophan biosynthesis</keyword>
<dbReference type="Gene3D" id="3.20.20.70">
    <property type="entry name" value="Aldolase class I"/>
    <property type="match status" value="1"/>
</dbReference>
<dbReference type="GO" id="GO:0004640">
    <property type="term" value="F:phosphoribosylanthranilate isomerase activity"/>
    <property type="evidence" value="ECO:0007669"/>
    <property type="project" value="UniProtKB-UniRule"/>
</dbReference>
<organism evidence="11 12">
    <name type="scientific">Candidatus Merdiplasma excrementigallinarum</name>
    <dbReference type="NCBI Taxonomy" id="2840864"/>
    <lineage>
        <taxon>Bacteria</taxon>
        <taxon>Bacillati</taxon>
        <taxon>Bacillota</taxon>
        <taxon>Clostridia</taxon>
        <taxon>Lachnospirales</taxon>
        <taxon>Lachnospiraceae</taxon>
        <taxon>Lachnospiraceae incertae sedis</taxon>
        <taxon>Candidatus Merdiplasma</taxon>
    </lineage>
</organism>
<dbReference type="InterPro" id="IPR001240">
    <property type="entry name" value="PRAI_dom"/>
</dbReference>
<keyword evidence="5 9" id="KW-0028">Amino-acid biosynthesis</keyword>
<comment type="catalytic activity">
    <reaction evidence="1 9">
        <text>N-(5-phospho-beta-D-ribosyl)anthranilate = 1-(2-carboxyphenylamino)-1-deoxy-D-ribulose 5-phosphate</text>
        <dbReference type="Rhea" id="RHEA:21540"/>
        <dbReference type="ChEBI" id="CHEBI:18277"/>
        <dbReference type="ChEBI" id="CHEBI:58613"/>
        <dbReference type="EC" id="5.3.1.24"/>
    </reaction>
</comment>